<dbReference type="RefSeq" id="WP_091134172.1">
    <property type="nucleotide sequence ID" value="NZ_CP023642.1"/>
</dbReference>
<dbReference type="Proteomes" id="UP000199307">
    <property type="component" value="Unassembled WGS sequence"/>
</dbReference>
<protein>
    <submittedName>
        <fullName evidence="3">Uncharacterized protein</fullName>
    </submittedName>
</protein>
<sequence length="296" mass="33238">MKKIFLIGILILCSKYSFGQVSGSFNVGGDFDKFYPVTFVDNGWNNNTPTNVFLSRANIHLDSTWRGSLMASFKYHVTGWGHGSQFIDADIKPSRGSVANFIAGWRDATEQGTCNCIIIWLRGGGTTYYYKSDYPINPTVYDGAQNALPYNEVNGPAHSYKTVVEEYATTAGKYQEKNAYFMANVGIGTVNPTSKLTVAGNIASREVKVTVDAGADFVFEKDYNLLSLESVDQFIKENKHLPEIASAEEMKKDGINLSEMNIKLLQKIEEMTLYMIEMKKRNDEMEKDILKLKQQK</sequence>
<evidence type="ECO:0000313" key="3">
    <source>
        <dbReference type="EMBL" id="SCY78205.1"/>
    </source>
</evidence>
<evidence type="ECO:0000313" key="4">
    <source>
        <dbReference type="Proteomes" id="UP000199307"/>
    </source>
</evidence>
<keyword evidence="2" id="KW-0732">Signal</keyword>
<comment type="caution">
    <text evidence="3">The sequence shown here is derived from an EMBL/GenBank/DDBJ whole genome shotgun (WGS) entry which is preliminary data.</text>
</comment>
<name>A0ABY0LY72_9FLAO</name>
<evidence type="ECO:0000256" key="1">
    <source>
        <dbReference type="SAM" id="Coils"/>
    </source>
</evidence>
<feature type="coiled-coil region" evidence="1">
    <location>
        <begin position="268"/>
        <end position="295"/>
    </location>
</feature>
<proteinExistence type="predicted"/>
<gene>
    <name evidence="3" type="ORF">SAMN02927916_3358</name>
</gene>
<keyword evidence="1" id="KW-0175">Coiled coil</keyword>
<dbReference type="EMBL" id="FMVC01000005">
    <property type="protein sequence ID" value="SCY78205.1"/>
    <property type="molecule type" value="Genomic_DNA"/>
</dbReference>
<evidence type="ECO:0000256" key="2">
    <source>
        <dbReference type="SAM" id="SignalP"/>
    </source>
</evidence>
<organism evidence="3 4">
    <name type="scientific">Flavobacterium anhuiense</name>
    <dbReference type="NCBI Taxonomy" id="459526"/>
    <lineage>
        <taxon>Bacteria</taxon>
        <taxon>Pseudomonadati</taxon>
        <taxon>Bacteroidota</taxon>
        <taxon>Flavobacteriia</taxon>
        <taxon>Flavobacteriales</taxon>
        <taxon>Flavobacteriaceae</taxon>
        <taxon>Flavobacterium</taxon>
    </lineage>
</organism>
<reference evidence="3 4" key="1">
    <citation type="submission" date="2016-10" db="EMBL/GenBank/DDBJ databases">
        <authorList>
            <person name="Varghese N."/>
            <person name="Submissions S."/>
        </authorList>
    </citation>
    <scope>NUCLEOTIDE SEQUENCE [LARGE SCALE GENOMIC DNA]</scope>
    <source>
        <strain evidence="3 4">CGMCC 1.6859</strain>
    </source>
</reference>
<feature type="chain" id="PRO_5047114039" evidence="2">
    <location>
        <begin position="20"/>
        <end position="296"/>
    </location>
</feature>
<accession>A0ABY0LY72</accession>
<feature type="signal peptide" evidence="2">
    <location>
        <begin position="1"/>
        <end position="19"/>
    </location>
</feature>
<keyword evidence="4" id="KW-1185">Reference proteome</keyword>